<name>A0A286QTB7_9PEZI</name>
<gene>
    <name evidence="7" type="primary">rps3</name>
</gene>
<dbReference type="InterPro" id="IPR007980">
    <property type="entry name" value="Ribosomal_uS3m_fun"/>
</dbReference>
<dbReference type="RefSeq" id="YP_009424484.1">
    <property type="nucleotide sequence ID" value="NC_035825.1"/>
</dbReference>
<dbReference type="GeneID" id="33942355"/>
<dbReference type="AlphaFoldDB" id="A0A286QTB7"/>
<evidence type="ECO:0000313" key="7">
    <source>
        <dbReference type="EMBL" id="ASB29428.1"/>
    </source>
</evidence>
<proteinExistence type="inferred from homology"/>
<keyword evidence="3 7" id="KW-0689">Ribosomal protein</keyword>
<dbReference type="Pfam" id="PF05316">
    <property type="entry name" value="VAR1"/>
    <property type="match status" value="1"/>
</dbReference>
<dbReference type="EMBL" id="KY315997">
    <property type="protein sequence ID" value="ASB29428.1"/>
    <property type="molecule type" value="Genomic_DNA"/>
</dbReference>
<evidence type="ECO:0000256" key="1">
    <source>
        <dbReference type="ARBA" id="ARBA00004173"/>
    </source>
</evidence>
<dbReference type="GO" id="GO:0005739">
    <property type="term" value="C:mitochondrion"/>
    <property type="evidence" value="ECO:0007669"/>
    <property type="project" value="UniProtKB-SubCell"/>
</dbReference>
<evidence type="ECO:0000256" key="2">
    <source>
        <dbReference type="ARBA" id="ARBA00010761"/>
    </source>
</evidence>
<keyword evidence="4 7" id="KW-0496">Mitochondrion</keyword>
<dbReference type="GO" id="GO:0006412">
    <property type="term" value="P:translation"/>
    <property type="evidence" value="ECO:0007669"/>
    <property type="project" value="InterPro"/>
</dbReference>
<dbReference type="GO" id="GO:0003735">
    <property type="term" value="F:structural constituent of ribosome"/>
    <property type="evidence" value="ECO:0007669"/>
    <property type="project" value="InterPro"/>
</dbReference>
<comment type="subcellular location">
    <subcellularLocation>
        <location evidence="1">Mitochondrion</location>
    </subcellularLocation>
</comment>
<comment type="similarity">
    <text evidence="2">Belongs to the universal ribosomal protein uS3 family.</text>
</comment>
<evidence type="ECO:0000256" key="6">
    <source>
        <dbReference type="ARBA" id="ARBA00035157"/>
    </source>
</evidence>
<organism evidence="7">
    <name type="scientific">Opegrapha vulgata</name>
    <dbReference type="NCBI Taxonomy" id="543791"/>
    <lineage>
        <taxon>Eukaryota</taxon>
        <taxon>Fungi</taxon>
        <taxon>Dikarya</taxon>
        <taxon>Ascomycota</taxon>
        <taxon>Pezizomycotina</taxon>
        <taxon>Arthoniomycetes</taxon>
        <taxon>Arthoniales</taxon>
        <taxon>Opegraphaceae</taxon>
        <taxon>Opegrapha</taxon>
    </lineage>
</organism>
<reference evidence="7" key="1">
    <citation type="submission" date="2016-12" db="EMBL/GenBank/DDBJ databases">
        <title>The complete mitochondrial genome of the lichenized fungus Opegrapha vulgata.</title>
        <authorList>
            <person name="Huckels G."/>
            <person name="Keepers K.G."/>
            <person name="Pogoda C.S."/>
            <person name="Tripp E.A."/>
            <person name="Lendemer J.C."/>
            <person name="Kane N.C."/>
        </authorList>
    </citation>
    <scope>NUCLEOTIDE SEQUENCE</scope>
</reference>
<protein>
    <recommendedName>
        <fullName evidence="6">Small ribosomal subunit protein uS3m</fullName>
    </recommendedName>
</protein>
<evidence type="ECO:0000256" key="3">
    <source>
        <dbReference type="ARBA" id="ARBA00022980"/>
    </source>
</evidence>
<keyword evidence="5" id="KW-0687">Ribonucleoprotein</keyword>
<evidence type="ECO:0000256" key="5">
    <source>
        <dbReference type="ARBA" id="ARBA00023274"/>
    </source>
</evidence>
<accession>A0A286QTB7</accession>
<evidence type="ECO:0000256" key="4">
    <source>
        <dbReference type="ARBA" id="ARBA00023128"/>
    </source>
</evidence>
<dbReference type="GO" id="GO:0005840">
    <property type="term" value="C:ribosome"/>
    <property type="evidence" value="ECO:0007669"/>
    <property type="project" value="UniProtKB-KW"/>
</dbReference>
<dbReference type="GO" id="GO:1990904">
    <property type="term" value="C:ribonucleoprotein complex"/>
    <property type="evidence" value="ECO:0007669"/>
    <property type="project" value="UniProtKB-KW"/>
</dbReference>
<geneLocation type="mitochondrion" evidence="7"/>
<sequence>MKLKGHLCIYKNAEQGVKEYKTLSIDTVKNKHYAPAIKEWNNSVYNYNNKGMIDIPVKDAAAKSFIKSYFNLVMTPKLITKSHRMRTLIRRSSSKNVLISNPEIKQNNNKAVITVYLFNRENQLYKKKLLFIKKWLRKNNDNNLNSLLYMSNSIYNHAKYIGKTKLIYNHLVNRKFLHKLMTQINLTKIKSKRKNFRKVRRVLRKEISSFNPKKNYYSNYLSASLLKKKFLLKNIFFFTFIKWALSIFKIKTVFYIPRDKRGRRLKNERLKLFVIKGIKHRLLLDKHYIKLNDLNGVNVILLRCLMFNLKKILSNSFEQRKNINLLFIRFKNKYHRKYVKRFLKKQILGLSYLNRSYLNMFKFEKYLPFLKTFVKNFYNKKLEFNFVEQKYLHMNSDILSEAISVKLRKKRGNVLRVLRKSMKLIKLPKIIIKDQSQYRQNNIKQLHGNFKNKDFLYGLFEKMFQYKLFSFKKKKSRFFWRMNIRHILSLVKYKWTTGVRVEARGRLTRRFTASRALYKFKYKGNLKNLDNLLDSGYLHRKSVEVNKSPKLHMLRAEFKPNLQHTFAYSNKRIGSFGIKAWISGN</sequence>